<dbReference type="CDD" id="cd00174">
    <property type="entry name" value="SH3"/>
    <property type="match status" value="1"/>
</dbReference>
<dbReference type="Proteomes" id="UP000054097">
    <property type="component" value="Unassembled WGS sequence"/>
</dbReference>
<dbReference type="HOGENOM" id="CLU_008936_0_0_1"/>
<dbReference type="GO" id="GO:0051666">
    <property type="term" value="P:actin cortical patch localization"/>
    <property type="evidence" value="ECO:0007669"/>
    <property type="project" value="InterPro"/>
</dbReference>
<dbReference type="InterPro" id="IPR046982">
    <property type="entry name" value="BIN3/RVS161-like"/>
</dbReference>
<evidence type="ECO:0000256" key="3">
    <source>
        <dbReference type="ARBA" id="ARBA00022490"/>
    </source>
</evidence>
<evidence type="ECO:0000313" key="10">
    <source>
        <dbReference type="Proteomes" id="UP000054097"/>
    </source>
</evidence>
<accession>A0A0C2XBM9</accession>
<dbReference type="PRINTS" id="PR00452">
    <property type="entry name" value="SH3DOMAIN"/>
</dbReference>
<dbReference type="AlphaFoldDB" id="A0A0C2XBM9"/>
<evidence type="ECO:0000256" key="4">
    <source>
        <dbReference type="ARBA" id="ARBA00023212"/>
    </source>
</evidence>
<evidence type="ECO:0000256" key="1">
    <source>
        <dbReference type="ARBA" id="ARBA00004245"/>
    </source>
</evidence>
<dbReference type="GO" id="GO:0008289">
    <property type="term" value="F:lipid binding"/>
    <property type="evidence" value="ECO:0007669"/>
    <property type="project" value="TreeGrafter"/>
</dbReference>
<feature type="compositionally biased region" description="Polar residues" evidence="6">
    <location>
        <begin position="287"/>
        <end position="310"/>
    </location>
</feature>
<protein>
    <recommendedName>
        <fullName evidence="11">BAR-domain-containing protein</fullName>
    </recommendedName>
</protein>
<dbReference type="SUPFAM" id="SSF103657">
    <property type="entry name" value="BAR/IMD domain-like"/>
    <property type="match status" value="1"/>
</dbReference>
<evidence type="ECO:0000259" key="7">
    <source>
        <dbReference type="PROSITE" id="PS50002"/>
    </source>
</evidence>
<dbReference type="GO" id="GO:0006897">
    <property type="term" value="P:endocytosis"/>
    <property type="evidence" value="ECO:0007669"/>
    <property type="project" value="InterPro"/>
</dbReference>
<keyword evidence="4" id="KW-0206">Cytoskeleton</keyword>
<proteinExistence type="predicted"/>
<dbReference type="Gene3D" id="2.30.30.40">
    <property type="entry name" value="SH3 Domains"/>
    <property type="match status" value="1"/>
</dbReference>
<dbReference type="EMBL" id="KN824305">
    <property type="protein sequence ID" value="KIM26547.1"/>
    <property type="molecule type" value="Genomic_DNA"/>
</dbReference>
<feature type="compositionally biased region" description="Low complexity" evidence="6">
    <location>
        <begin position="584"/>
        <end position="598"/>
    </location>
</feature>
<dbReference type="GO" id="GO:1990528">
    <property type="term" value="C:Rvs161p-Rvs167p complex"/>
    <property type="evidence" value="ECO:0007669"/>
    <property type="project" value="TreeGrafter"/>
</dbReference>
<evidence type="ECO:0000256" key="2">
    <source>
        <dbReference type="ARBA" id="ARBA00022443"/>
    </source>
</evidence>
<dbReference type="STRING" id="933852.A0A0C2XBM9"/>
<feature type="compositionally biased region" description="Polar residues" evidence="6">
    <location>
        <begin position="599"/>
        <end position="617"/>
    </location>
</feature>
<dbReference type="SMART" id="SM00721">
    <property type="entry name" value="BAR"/>
    <property type="match status" value="1"/>
</dbReference>
<organism evidence="9 10">
    <name type="scientific">Serendipita vermifera MAFF 305830</name>
    <dbReference type="NCBI Taxonomy" id="933852"/>
    <lineage>
        <taxon>Eukaryota</taxon>
        <taxon>Fungi</taxon>
        <taxon>Dikarya</taxon>
        <taxon>Basidiomycota</taxon>
        <taxon>Agaricomycotina</taxon>
        <taxon>Agaricomycetes</taxon>
        <taxon>Sebacinales</taxon>
        <taxon>Serendipitaceae</taxon>
        <taxon>Serendipita</taxon>
    </lineage>
</organism>
<dbReference type="GO" id="GO:0015629">
    <property type="term" value="C:actin cytoskeleton"/>
    <property type="evidence" value="ECO:0007669"/>
    <property type="project" value="TreeGrafter"/>
</dbReference>
<keyword evidence="3" id="KW-0963">Cytoplasm</keyword>
<dbReference type="SMART" id="SM00326">
    <property type="entry name" value="SH3"/>
    <property type="match status" value="1"/>
</dbReference>
<feature type="region of interest" description="Disordered" evidence="6">
    <location>
        <begin position="230"/>
        <end position="399"/>
    </location>
</feature>
<feature type="compositionally biased region" description="Polar residues" evidence="6">
    <location>
        <begin position="465"/>
        <end position="476"/>
    </location>
</feature>
<feature type="region of interest" description="Disordered" evidence="6">
    <location>
        <begin position="496"/>
        <end position="649"/>
    </location>
</feature>
<dbReference type="PROSITE" id="PS50002">
    <property type="entry name" value="SH3"/>
    <property type="match status" value="1"/>
</dbReference>
<dbReference type="InterPro" id="IPR027267">
    <property type="entry name" value="AH/BAR_dom_sf"/>
</dbReference>
<evidence type="ECO:0008006" key="11">
    <source>
        <dbReference type="Google" id="ProtNLM"/>
    </source>
</evidence>
<evidence type="ECO:0000259" key="8">
    <source>
        <dbReference type="PROSITE" id="PS51021"/>
    </source>
</evidence>
<evidence type="ECO:0000313" key="9">
    <source>
        <dbReference type="EMBL" id="KIM26547.1"/>
    </source>
</evidence>
<dbReference type="GO" id="GO:0043332">
    <property type="term" value="C:mating projection tip"/>
    <property type="evidence" value="ECO:0007669"/>
    <property type="project" value="TreeGrafter"/>
</dbReference>
<dbReference type="PANTHER" id="PTHR47174:SF3">
    <property type="entry name" value="BRIDGING INTEGRATOR 3"/>
    <property type="match status" value="1"/>
</dbReference>
<dbReference type="SUPFAM" id="SSF50044">
    <property type="entry name" value="SH3-domain"/>
    <property type="match status" value="1"/>
</dbReference>
<dbReference type="Gene3D" id="1.20.1270.60">
    <property type="entry name" value="Arfaptin homology (AH) domain/BAR domain"/>
    <property type="match status" value="1"/>
</dbReference>
<evidence type="ECO:0000256" key="6">
    <source>
        <dbReference type="SAM" id="MobiDB-lite"/>
    </source>
</evidence>
<dbReference type="GO" id="GO:0097320">
    <property type="term" value="P:plasma membrane tubulation"/>
    <property type="evidence" value="ECO:0007669"/>
    <property type="project" value="TreeGrafter"/>
</dbReference>
<dbReference type="OrthoDB" id="10263741at2759"/>
<keyword evidence="2 5" id="KW-0728">SH3 domain</keyword>
<comment type="subcellular location">
    <subcellularLocation>
        <location evidence="1">Cytoplasm</location>
        <location evidence="1">Cytoskeleton</location>
    </subcellularLocation>
</comment>
<feature type="region of interest" description="Disordered" evidence="6">
    <location>
        <begin position="447"/>
        <end position="478"/>
    </location>
</feature>
<feature type="domain" description="BAR" evidence="8">
    <location>
        <begin position="14"/>
        <end position="236"/>
    </location>
</feature>
<feature type="compositionally biased region" description="Polar residues" evidence="6">
    <location>
        <begin position="367"/>
        <end position="377"/>
    </location>
</feature>
<name>A0A0C2XBM9_SERVB</name>
<feature type="domain" description="SH3" evidence="7">
    <location>
        <begin position="394"/>
        <end position="452"/>
    </location>
</feature>
<dbReference type="InterPro" id="IPR004148">
    <property type="entry name" value="BAR_dom"/>
</dbReference>
<dbReference type="InterPro" id="IPR036028">
    <property type="entry name" value="SH3-like_dom_sf"/>
</dbReference>
<dbReference type="PANTHER" id="PTHR47174">
    <property type="entry name" value="BRIDGING INTEGRATOR 3"/>
    <property type="match status" value="1"/>
</dbReference>
<dbReference type="Pfam" id="PF00018">
    <property type="entry name" value="SH3_1"/>
    <property type="match status" value="1"/>
</dbReference>
<dbReference type="GO" id="GO:0031097">
    <property type="term" value="C:medial cortex"/>
    <property type="evidence" value="ECO:0007669"/>
    <property type="project" value="TreeGrafter"/>
</dbReference>
<dbReference type="PRINTS" id="PR00499">
    <property type="entry name" value="P67PHOX"/>
</dbReference>
<reference evidence="9 10" key="1">
    <citation type="submission" date="2014-04" db="EMBL/GenBank/DDBJ databases">
        <authorList>
            <consortium name="DOE Joint Genome Institute"/>
            <person name="Kuo A."/>
            <person name="Zuccaro A."/>
            <person name="Kohler A."/>
            <person name="Nagy L.G."/>
            <person name="Floudas D."/>
            <person name="Copeland A."/>
            <person name="Barry K.W."/>
            <person name="Cichocki N."/>
            <person name="Veneault-Fourrey C."/>
            <person name="LaButti K."/>
            <person name="Lindquist E.A."/>
            <person name="Lipzen A."/>
            <person name="Lundell T."/>
            <person name="Morin E."/>
            <person name="Murat C."/>
            <person name="Sun H."/>
            <person name="Tunlid A."/>
            <person name="Henrissat B."/>
            <person name="Grigoriev I.V."/>
            <person name="Hibbett D.S."/>
            <person name="Martin F."/>
            <person name="Nordberg H.P."/>
            <person name="Cantor M.N."/>
            <person name="Hua S.X."/>
        </authorList>
    </citation>
    <scope>NUCLEOTIDE SEQUENCE [LARGE SCALE GENOMIC DNA]</scope>
    <source>
        <strain evidence="9 10">MAFF 305830</strain>
    </source>
</reference>
<reference evidence="10" key="2">
    <citation type="submission" date="2015-01" db="EMBL/GenBank/DDBJ databases">
        <title>Evolutionary Origins and Diversification of the Mycorrhizal Mutualists.</title>
        <authorList>
            <consortium name="DOE Joint Genome Institute"/>
            <consortium name="Mycorrhizal Genomics Consortium"/>
            <person name="Kohler A."/>
            <person name="Kuo A."/>
            <person name="Nagy L.G."/>
            <person name="Floudas D."/>
            <person name="Copeland A."/>
            <person name="Barry K.W."/>
            <person name="Cichocki N."/>
            <person name="Veneault-Fourrey C."/>
            <person name="LaButti K."/>
            <person name="Lindquist E.A."/>
            <person name="Lipzen A."/>
            <person name="Lundell T."/>
            <person name="Morin E."/>
            <person name="Murat C."/>
            <person name="Riley R."/>
            <person name="Ohm R."/>
            <person name="Sun H."/>
            <person name="Tunlid A."/>
            <person name="Henrissat B."/>
            <person name="Grigoriev I.V."/>
            <person name="Hibbett D.S."/>
            <person name="Martin F."/>
        </authorList>
    </citation>
    <scope>NUCLEOTIDE SEQUENCE [LARGE SCALE GENOMIC DNA]</scope>
    <source>
        <strain evidence="10">MAFF 305830</strain>
    </source>
</reference>
<dbReference type="Pfam" id="PF03114">
    <property type="entry name" value="BAR"/>
    <property type="match status" value="1"/>
</dbReference>
<keyword evidence="10" id="KW-1185">Reference proteome</keyword>
<dbReference type="InterPro" id="IPR001452">
    <property type="entry name" value="SH3_domain"/>
</dbReference>
<dbReference type="PROSITE" id="PS51021">
    <property type="entry name" value="BAR"/>
    <property type="match status" value="1"/>
</dbReference>
<evidence type="ECO:0000256" key="5">
    <source>
        <dbReference type="PROSITE-ProRule" id="PRU00192"/>
    </source>
</evidence>
<sequence length="687" mass="75708">MATKQLGKLRQWAEEKISTEKKTEATDEFKDLEVEVERRRFGLEQVYEHSRTYYRYLMKKKDIGDGDESLLPIELLGRVMVAHGQEFGSDSAYGHSLTALGNAHIKVAGLQEQFGEHFHSMFLSRLEISLAEVAQYYVLRKKLKSRRLAYDAAVSQAQKSKKEVDRVAAEEEVTQARARFEEISKDLQRQMECIQDGEMDQFRDLGRLLDMELKFAQSWVNTLQGIKADWPDNNDVYRVAPNKPKGPTHVLRPTTPSSTPSHQRAEDDDEASENSDSGTRPVRHQRSMSVTTSNSQGRKPSMSNWASSAVGSIFKKEKTGPFEALDGDDRGEPEGSLSRSQSRPEPPTAPSLSRSRSGRAAPPTPRSRAQSTLSSKHNSPRLPPRNLPGSEKHSAPKMMRATYAFSGASDELTMEAGDEITVLSEPSDTWWMGECKGQRGLFPVNYTEEMPKRPPLPMRPATLAKSGQSQPSSPVQEVTMLRIRSNSANVGKSLNASWADEPFGDHHSTLGTIAHSPDYRQLTHSTSGGEEDEDDRKGLVAGPSTSRDENGARSESATTSPALVVRQLTRSFSGKKAPPPPPARRTTSTSAHRTNSSAGYNSAESPFITASNTKWNTSGGSGRGADSARDSETVRSPFDEGDGDTGGSTAFPSFALSHKCRECSCEDFQQSLFKKDGVCNTCFHSHV</sequence>
<gene>
    <name evidence="9" type="ORF">M408DRAFT_330513</name>
</gene>